<proteinExistence type="predicted"/>
<evidence type="ECO:0000259" key="8">
    <source>
        <dbReference type="Pfam" id="PF14781"/>
    </source>
</evidence>
<comment type="subcellular location">
    <subcellularLocation>
        <location evidence="1">Cell projection</location>
        <location evidence="1">Cilium</location>
    </subcellularLocation>
    <subcellularLocation>
        <location evidence="2">Cytoplasm</location>
        <location evidence="2">Cytoskeleton</location>
    </subcellularLocation>
</comment>
<dbReference type="GO" id="GO:1905515">
    <property type="term" value="P:non-motile cilium assembly"/>
    <property type="evidence" value="ECO:0007669"/>
    <property type="project" value="InterPro"/>
</dbReference>
<evidence type="ECO:0008006" key="14">
    <source>
        <dbReference type="Google" id="ProtNLM"/>
    </source>
</evidence>
<keyword evidence="3" id="KW-0963">Cytoplasm</keyword>
<evidence type="ECO:0000256" key="4">
    <source>
        <dbReference type="ARBA" id="ARBA00023069"/>
    </source>
</evidence>
<keyword evidence="7" id="KW-0175">Coiled coil</keyword>
<dbReference type="PANTHER" id="PTHR32465:SF0">
    <property type="entry name" value="BARDET-BIEDL SYNDROME 2 PROTEIN"/>
    <property type="match status" value="1"/>
</dbReference>
<name>A0AAU9TUZ5_EUPED</name>
<feature type="domain" description="BBS2 GAE" evidence="9">
    <location>
        <begin position="385"/>
        <end position="472"/>
    </location>
</feature>
<dbReference type="GO" id="GO:0016020">
    <property type="term" value="C:membrane"/>
    <property type="evidence" value="ECO:0007669"/>
    <property type="project" value="TreeGrafter"/>
</dbReference>
<organism evidence="12 13">
    <name type="scientific">Euphydryas editha</name>
    <name type="common">Edith's checkerspot</name>
    <dbReference type="NCBI Taxonomy" id="104508"/>
    <lineage>
        <taxon>Eukaryota</taxon>
        <taxon>Metazoa</taxon>
        <taxon>Ecdysozoa</taxon>
        <taxon>Arthropoda</taxon>
        <taxon>Hexapoda</taxon>
        <taxon>Insecta</taxon>
        <taxon>Pterygota</taxon>
        <taxon>Neoptera</taxon>
        <taxon>Endopterygota</taxon>
        <taxon>Lepidoptera</taxon>
        <taxon>Glossata</taxon>
        <taxon>Ditrysia</taxon>
        <taxon>Papilionoidea</taxon>
        <taxon>Nymphalidae</taxon>
        <taxon>Nymphalinae</taxon>
        <taxon>Euphydryas</taxon>
    </lineage>
</organism>
<evidence type="ECO:0000256" key="1">
    <source>
        <dbReference type="ARBA" id="ARBA00004138"/>
    </source>
</evidence>
<dbReference type="Pfam" id="PF14782">
    <property type="entry name" value="BBS2_GAE"/>
    <property type="match status" value="1"/>
</dbReference>
<gene>
    <name evidence="12" type="ORF">EEDITHA_LOCUS5382</name>
</gene>
<feature type="domain" description="BBS2 platform" evidence="11">
    <location>
        <begin position="488"/>
        <end position="569"/>
    </location>
</feature>
<dbReference type="GO" id="GO:0036064">
    <property type="term" value="C:ciliary basal body"/>
    <property type="evidence" value="ECO:0007669"/>
    <property type="project" value="TreeGrafter"/>
</dbReference>
<accession>A0AAU9TUZ5</accession>
<evidence type="ECO:0000259" key="11">
    <source>
        <dbReference type="Pfam" id="PF23350"/>
    </source>
</evidence>
<comment type="caution">
    <text evidence="12">The sequence shown here is derived from an EMBL/GenBank/DDBJ whole genome shotgun (WGS) entry which is preliminary data.</text>
</comment>
<keyword evidence="6" id="KW-0966">Cell projection</keyword>
<dbReference type="InterPro" id="IPR036322">
    <property type="entry name" value="WD40_repeat_dom_sf"/>
</dbReference>
<dbReference type="InterPro" id="IPR029333">
    <property type="entry name" value="BBS2_GAE_dom"/>
</dbReference>
<evidence type="ECO:0000256" key="3">
    <source>
        <dbReference type="ARBA" id="ARBA00022490"/>
    </source>
</evidence>
<protein>
    <recommendedName>
        <fullName evidence="14">Bardet-Biedl syndrome 2 protein homolog</fullName>
    </recommendedName>
</protein>
<evidence type="ECO:0000313" key="13">
    <source>
        <dbReference type="Proteomes" id="UP001153954"/>
    </source>
</evidence>
<dbReference type="PANTHER" id="PTHR32465">
    <property type="entry name" value="BARDET-BIEDL SYNDROME 2 PROTEIN"/>
    <property type="match status" value="1"/>
</dbReference>
<dbReference type="Proteomes" id="UP001153954">
    <property type="component" value="Unassembled WGS sequence"/>
</dbReference>
<feature type="domain" description="Ciliary BBSome complex subunit 2 N-terminal" evidence="8">
    <location>
        <begin position="24"/>
        <end position="127"/>
    </location>
</feature>
<dbReference type="InterPro" id="IPR016616">
    <property type="entry name" value="Bardet-Biedl_syndrome_2_prot"/>
</dbReference>
<dbReference type="EMBL" id="CAKOGL010000008">
    <property type="protein sequence ID" value="CAH2089317.1"/>
    <property type="molecule type" value="Genomic_DNA"/>
</dbReference>
<dbReference type="InterPro" id="IPR029429">
    <property type="entry name" value="BBS2_Mid"/>
</dbReference>
<dbReference type="Pfam" id="PF23350">
    <property type="entry name" value="BBS2_pf"/>
    <property type="match status" value="1"/>
</dbReference>
<dbReference type="GO" id="GO:0034464">
    <property type="term" value="C:BBSome"/>
    <property type="evidence" value="ECO:0007669"/>
    <property type="project" value="InterPro"/>
</dbReference>
<dbReference type="Pfam" id="PF14783">
    <property type="entry name" value="BBS2_Mid"/>
    <property type="match status" value="1"/>
</dbReference>
<keyword evidence="5" id="KW-0206">Cytoskeleton</keyword>
<evidence type="ECO:0000256" key="7">
    <source>
        <dbReference type="SAM" id="Coils"/>
    </source>
</evidence>
<dbReference type="InterPro" id="IPR029430">
    <property type="entry name" value="BBS2_N"/>
</dbReference>
<feature type="domain" description="Ciliary BBSome complex subunit 2 middle region" evidence="10">
    <location>
        <begin position="166"/>
        <end position="267"/>
    </location>
</feature>
<dbReference type="AlphaFoldDB" id="A0AAU9TUZ5"/>
<evidence type="ECO:0000256" key="6">
    <source>
        <dbReference type="ARBA" id="ARBA00023273"/>
    </source>
</evidence>
<dbReference type="Pfam" id="PF14781">
    <property type="entry name" value="BBS2_N"/>
    <property type="match status" value="1"/>
</dbReference>
<dbReference type="InterPro" id="IPR015943">
    <property type="entry name" value="WD40/YVTN_repeat-like_dom_sf"/>
</dbReference>
<dbReference type="GO" id="GO:0031514">
    <property type="term" value="C:motile cilium"/>
    <property type="evidence" value="ECO:0007669"/>
    <property type="project" value="TreeGrafter"/>
</dbReference>
<evidence type="ECO:0000256" key="5">
    <source>
        <dbReference type="ARBA" id="ARBA00023212"/>
    </source>
</evidence>
<dbReference type="SUPFAM" id="SSF50978">
    <property type="entry name" value="WD40 repeat-like"/>
    <property type="match status" value="1"/>
</dbReference>
<sequence>MQAPNLQPVFKLELNHKVTPGVVTIAKYDGTHACLTASAGYDKIIIHHPHGGMISGRAQRSLAHGEVSELNLSQAVIALATGQIKPDCNRDMLLIGSPTQILAYDVHDNSDLFFKEAPDCVNVIIVGYFGKYKDILVIVGGNSSVLALNWEGTELFWNVVSGKVCSMIIFDFDKDGENELLIGCEDSYIRVLKNNQFIMEIAETGPVICLSQISDVRFAYGLGNGTIGIYEEGIRLWRVKSKQNVVSLQWSGENLACCWANGRVDWRDGTGRVQRRVQMRSNAAAMLLADYRTVGVPDLVCISDRGEVLGYPPLQENIGLNKSSKKMASEEDRLAVTELLNKKQALLVELQHYEANVASVNQDQERSLITMPTNTRLQVAVAPDSEEGSLQLAISTNNETIVRVVLILAEGVFESGETLARHPHVGQLKSLLFVPLQPPRDVPVDVHIKALVGYPESEQFHIFELTKQLPRFSMYLMLNPSLVKTKIDSYVTFRITERVQRICIWINQNFLLDEEIELESEDTKELHVSFICLRDKSRLDMDFGVDGQVKFTTHDISLAGELVQSLAIYLNLSDLQVCYIFFYILC</sequence>
<evidence type="ECO:0000313" key="12">
    <source>
        <dbReference type="EMBL" id="CAH2089317.1"/>
    </source>
</evidence>
<evidence type="ECO:0000259" key="10">
    <source>
        <dbReference type="Pfam" id="PF14783"/>
    </source>
</evidence>
<dbReference type="InterPro" id="IPR055379">
    <property type="entry name" value="BBS2_pf_dom"/>
</dbReference>
<keyword evidence="13" id="KW-1185">Reference proteome</keyword>
<keyword evidence="4" id="KW-0969">Cilium</keyword>
<dbReference type="GO" id="GO:0043005">
    <property type="term" value="C:neuron projection"/>
    <property type="evidence" value="ECO:0007669"/>
    <property type="project" value="TreeGrafter"/>
</dbReference>
<evidence type="ECO:0000259" key="9">
    <source>
        <dbReference type="Pfam" id="PF14782"/>
    </source>
</evidence>
<dbReference type="Gene3D" id="2.130.10.10">
    <property type="entry name" value="YVTN repeat-like/Quinoprotein amine dehydrogenase"/>
    <property type="match status" value="1"/>
</dbReference>
<reference evidence="12" key="1">
    <citation type="submission" date="2022-03" db="EMBL/GenBank/DDBJ databases">
        <authorList>
            <person name="Tunstrom K."/>
        </authorList>
    </citation>
    <scope>NUCLEOTIDE SEQUENCE</scope>
</reference>
<evidence type="ECO:0000256" key="2">
    <source>
        <dbReference type="ARBA" id="ARBA00004245"/>
    </source>
</evidence>
<feature type="coiled-coil region" evidence="7">
    <location>
        <begin position="336"/>
        <end position="363"/>
    </location>
</feature>